<name>A0AA88GWM3_NAELO</name>
<comment type="caution">
    <text evidence="1">The sequence shown here is derived from an EMBL/GenBank/DDBJ whole genome shotgun (WGS) entry which is preliminary data.</text>
</comment>
<reference evidence="1 2" key="1">
    <citation type="journal article" date="2018" name="BMC Genomics">
        <title>The genome of Naegleria lovaniensis, the basis for a comparative approach to unravel pathogenicity factors of the human pathogenic amoeba N. fowleri.</title>
        <authorList>
            <person name="Liechti N."/>
            <person name="Schurch N."/>
            <person name="Bruggmann R."/>
            <person name="Wittwer M."/>
        </authorList>
    </citation>
    <scope>NUCLEOTIDE SEQUENCE [LARGE SCALE GENOMIC DNA]</scope>
    <source>
        <strain evidence="1 2">ATCC 30569</strain>
    </source>
</reference>
<gene>
    <name evidence="1" type="ORF">C9374_001302</name>
</gene>
<evidence type="ECO:0000313" key="1">
    <source>
        <dbReference type="EMBL" id="KAG2387708.1"/>
    </source>
</evidence>
<dbReference type="Proteomes" id="UP000816034">
    <property type="component" value="Unassembled WGS sequence"/>
</dbReference>
<protein>
    <submittedName>
        <fullName evidence="1">Uncharacterized protein</fullName>
    </submittedName>
</protein>
<dbReference type="EMBL" id="PYSW02000012">
    <property type="protein sequence ID" value="KAG2387708.1"/>
    <property type="molecule type" value="Genomic_DNA"/>
</dbReference>
<accession>A0AA88GWM3</accession>
<organism evidence="1 2">
    <name type="scientific">Naegleria lovaniensis</name>
    <name type="common">Amoeba</name>
    <dbReference type="NCBI Taxonomy" id="51637"/>
    <lineage>
        <taxon>Eukaryota</taxon>
        <taxon>Discoba</taxon>
        <taxon>Heterolobosea</taxon>
        <taxon>Tetramitia</taxon>
        <taxon>Eutetramitia</taxon>
        <taxon>Vahlkampfiidae</taxon>
        <taxon>Naegleria</taxon>
    </lineage>
</organism>
<dbReference type="GeneID" id="68093758"/>
<proteinExistence type="predicted"/>
<sequence length="139" mass="15788">MGKRSILKRFSRIAGRIGKATEKKALSWENSFAASMNNLAGEQHVKELSSLDFEEVVKAQREARSRYFKITAAALPHKITQLKKEYCYFQQRITQPGEITVGEFAVFMGALIAGYIMYRGGEIIGRADIFGYKYEHLSK</sequence>
<dbReference type="RefSeq" id="XP_044551700.1">
    <property type="nucleotide sequence ID" value="XM_044688849.1"/>
</dbReference>
<keyword evidence="2" id="KW-1185">Reference proteome</keyword>
<evidence type="ECO:0000313" key="2">
    <source>
        <dbReference type="Proteomes" id="UP000816034"/>
    </source>
</evidence>
<dbReference type="AlphaFoldDB" id="A0AA88GWM3"/>